<keyword evidence="3" id="KW-1185">Reference proteome</keyword>
<evidence type="ECO:0000313" key="3">
    <source>
        <dbReference type="Proteomes" id="UP000553963"/>
    </source>
</evidence>
<comment type="caution">
    <text evidence="2">The sequence shown here is derived from an EMBL/GenBank/DDBJ whole genome shotgun (WGS) entry which is preliminary data.</text>
</comment>
<feature type="compositionally biased region" description="Low complexity" evidence="1">
    <location>
        <begin position="49"/>
        <end position="60"/>
    </location>
</feature>
<gene>
    <name evidence="2" type="ORF">GGR25_002282</name>
</gene>
<protein>
    <submittedName>
        <fullName evidence="2">Uncharacterized protein</fullName>
    </submittedName>
</protein>
<proteinExistence type="predicted"/>
<evidence type="ECO:0000256" key="1">
    <source>
        <dbReference type="SAM" id="MobiDB-lite"/>
    </source>
</evidence>
<sequence length="688" mass="70955">MAEKRTSPGTAPSRNEFELWGLGDEPSAAGASNDAGEFSQWGLTSGDIEPAPARESAPPRTWGQVAGDIGEGAMMGIDDVLGTIYRGGIRGVGRGAELLGNSPDKFNRAAARDELISGLLNNQFEREHGSGWGQAGRVGGQMIATAPAAMALGPVAGMGVRAVAGGRAAQFLAGAGGMPRVTQLPTGALAQQGGNAIARLLSLASRGAGEGALFGTLVSGAPRPDATAVDPMSRSEMLDAPIEPGFGEQVAMGAGLGAVGSPVGSVIAKAAGSGLKATLGGIADQESARLARLARERFGIDIEPGQYAQNPMVRYMNDVANKMPFSGGSGAMAEQRSAFNRALANTFGENTDKLTVETINNARTRLGNQFDQNIRQMGGIGGDQQMIDEFDNLIDEAGMELTPDQVTPIRKQVANIIGKFTTSDPKSLQPKLTADAYKALTDYNSPLGRAMRSNDSSVRYYAGEIRDVLMGAAERTATDPDAVKALQATRGQWRNMLRVDQAADANGNVSVAKLANNLKSKGELGKAGDLSDLALIGTRFMRPLPESGTAERLAGQRVLGALGQYVGPALGVGGMGGVAAAGATGALGPIATAGGIVGVPLAARAVRTAINNPVTRALMERKTATDLPEVFQELLKRGGDIGALTAPAVGSAVQGAPRLPLQIDVFGESTKAPGFVDVRTGRYIPNMK</sequence>
<dbReference type="AlphaFoldDB" id="A0A840ANM8"/>
<dbReference type="Proteomes" id="UP000553963">
    <property type="component" value="Unassembled WGS sequence"/>
</dbReference>
<reference evidence="2 3" key="1">
    <citation type="submission" date="2020-08" db="EMBL/GenBank/DDBJ databases">
        <title>Genomic Encyclopedia of Type Strains, Phase IV (KMG-IV): sequencing the most valuable type-strain genomes for metagenomic binning, comparative biology and taxonomic classification.</title>
        <authorList>
            <person name="Goeker M."/>
        </authorList>
    </citation>
    <scope>NUCLEOTIDE SEQUENCE [LARGE SCALE GENOMIC DNA]</scope>
    <source>
        <strain evidence="2 3">DSM 25966</strain>
    </source>
</reference>
<evidence type="ECO:0000313" key="2">
    <source>
        <dbReference type="EMBL" id="MBB3931232.1"/>
    </source>
</evidence>
<dbReference type="EMBL" id="JACIDS010000003">
    <property type="protein sequence ID" value="MBB3931232.1"/>
    <property type="molecule type" value="Genomic_DNA"/>
</dbReference>
<organism evidence="2 3">
    <name type="scientific">Kaistia hirudinis</name>
    <dbReference type="NCBI Taxonomy" id="1293440"/>
    <lineage>
        <taxon>Bacteria</taxon>
        <taxon>Pseudomonadati</taxon>
        <taxon>Pseudomonadota</taxon>
        <taxon>Alphaproteobacteria</taxon>
        <taxon>Hyphomicrobiales</taxon>
        <taxon>Kaistiaceae</taxon>
        <taxon>Kaistia</taxon>
    </lineage>
</organism>
<dbReference type="RefSeq" id="WP_183398890.1">
    <property type="nucleotide sequence ID" value="NZ_JACIDS010000003.1"/>
</dbReference>
<feature type="region of interest" description="Disordered" evidence="1">
    <location>
        <begin position="1"/>
        <end position="61"/>
    </location>
</feature>
<name>A0A840ANM8_9HYPH</name>
<accession>A0A840ANM8</accession>